<feature type="transmembrane region" description="Helical" evidence="9">
    <location>
        <begin position="186"/>
        <end position="210"/>
    </location>
</feature>
<dbReference type="GO" id="GO:0050291">
    <property type="term" value="F:sphingosine N-acyltransferase activity"/>
    <property type="evidence" value="ECO:0007669"/>
    <property type="project" value="InterPro"/>
</dbReference>
<dbReference type="InterPro" id="IPR016439">
    <property type="entry name" value="Lag1/Lac1-like"/>
</dbReference>
<dbReference type="PROSITE" id="PS51257">
    <property type="entry name" value="PROKAR_LIPOPROTEIN"/>
    <property type="match status" value="1"/>
</dbReference>
<dbReference type="GO" id="GO:0016020">
    <property type="term" value="C:membrane"/>
    <property type="evidence" value="ECO:0007669"/>
    <property type="project" value="UniProtKB-SubCell"/>
</dbReference>
<evidence type="ECO:0000256" key="3">
    <source>
        <dbReference type="ARBA" id="ARBA00004991"/>
    </source>
</evidence>
<dbReference type="AlphaFoldDB" id="A0A914DLZ3"/>
<evidence type="ECO:0000256" key="7">
    <source>
        <dbReference type="PROSITE-ProRule" id="PRU00205"/>
    </source>
</evidence>
<dbReference type="PIRSF" id="PIRSF005225">
    <property type="entry name" value="LAG1_LAC1"/>
    <property type="match status" value="1"/>
</dbReference>
<comment type="pathway">
    <text evidence="2">Lipid metabolism; sphingolipid metabolism.</text>
</comment>
<feature type="transmembrane region" description="Helical" evidence="9">
    <location>
        <begin position="82"/>
        <end position="102"/>
    </location>
</feature>
<evidence type="ECO:0000313" key="12">
    <source>
        <dbReference type="WBParaSite" id="ACRNAN_scaffold3101.g25099.t1"/>
    </source>
</evidence>
<keyword evidence="5 9" id="KW-1133">Transmembrane helix</keyword>
<dbReference type="InterPro" id="IPR006634">
    <property type="entry name" value="TLC-dom"/>
</dbReference>
<accession>A0A914DLZ3</accession>
<dbReference type="PANTHER" id="PTHR12560:SF0">
    <property type="entry name" value="LD18904P"/>
    <property type="match status" value="1"/>
</dbReference>
<proteinExistence type="predicted"/>
<evidence type="ECO:0000313" key="11">
    <source>
        <dbReference type="Proteomes" id="UP000887540"/>
    </source>
</evidence>
<protein>
    <submittedName>
        <fullName evidence="12">TLC domain-containing protein</fullName>
    </submittedName>
</protein>
<feature type="region of interest" description="Disordered" evidence="8">
    <location>
        <begin position="221"/>
        <end position="258"/>
    </location>
</feature>
<dbReference type="SMART" id="SM00724">
    <property type="entry name" value="TLC"/>
    <property type="match status" value="1"/>
</dbReference>
<keyword evidence="6 7" id="KW-0472">Membrane</keyword>
<comment type="pathway">
    <text evidence="3">Sphingolipid metabolism.</text>
</comment>
<keyword evidence="11" id="KW-1185">Reference proteome</keyword>
<dbReference type="GO" id="GO:0046513">
    <property type="term" value="P:ceramide biosynthetic process"/>
    <property type="evidence" value="ECO:0007669"/>
    <property type="project" value="InterPro"/>
</dbReference>
<sequence>MVRHVRRTSKATNQTPFVGSFLFAYGCWVLHDKPWLYDVKQCWISYPTHTVDNSIWWYYMSETGFYYALLFASVFDVRRSDFWELVLHHIITIGLLSASWTINFVRVGTLILLSHDVADIALEFGKLVKYTKRYHGLTNIIFVLFLLSWFVTRLGYFPFVLLWSAFTDAPRLIQPDYKIWSFQIPHVPRIIIILLLLLLFLHIFWTVLILRIVVRTVQSGEECSDVRSDSEEEPSEEVKSKAKLLTKRKNMENGKKHS</sequence>
<evidence type="ECO:0000256" key="1">
    <source>
        <dbReference type="ARBA" id="ARBA00004141"/>
    </source>
</evidence>
<reference evidence="12" key="1">
    <citation type="submission" date="2022-11" db="UniProtKB">
        <authorList>
            <consortium name="WormBaseParasite"/>
        </authorList>
    </citation>
    <scope>IDENTIFICATION</scope>
</reference>
<evidence type="ECO:0000256" key="9">
    <source>
        <dbReference type="SAM" id="Phobius"/>
    </source>
</evidence>
<feature type="transmembrane region" description="Helical" evidence="9">
    <location>
        <begin position="55"/>
        <end position="75"/>
    </location>
</feature>
<organism evidence="11 12">
    <name type="scientific">Acrobeloides nanus</name>
    <dbReference type="NCBI Taxonomy" id="290746"/>
    <lineage>
        <taxon>Eukaryota</taxon>
        <taxon>Metazoa</taxon>
        <taxon>Ecdysozoa</taxon>
        <taxon>Nematoda</taxon>
        <taxon>Chromadorea</taxon>
        <taxon>Rhabditida</taxon>
        <taxon>Tylenchina</taxon>
        <taxon>Cephalobomorpha</taxon>
        <taxon>Cephaloboidea</taxon>
        <taxon>Cephalobidae</taxon>
        <taxon>Acrobeloides</taxon>
    </lineage>
</organism>
<feature type="compositionally biased region" description="Basic and acidic residues" evidence="8">
    <location>
        <begin position="249"/>
        <end position="258"/>
    </location>
</feature>
<dbReference type="PROSITE" id="PS50922">
    <property type="entry name" value="TLC"/>
    <property type="match status" value="1"/>
</dbReference>
<evidence type="ECO:0000256" key="5">
    <source>
        <dbReference type="ARBA" id="ARBA00022989"/>
    </source>
</evidence>
<feature type="domain" description="TLC" evidence="10">
    <location>
        <begin position="2"/>
        <end position="218"/>
    </location>
</feature>
<dbReference type="WBParaSite" id="ACRNAN_scaffold3101.g25099.t1">
    <property type="protein sequence ID" value="ACRNAN_scaffold3101.g25099.t1"/>
    <property type="gene ID" value="ACRNAN_scaffold3101.g25099"/>
</dbReference>
<keyword evidence="4 7" id="KW-0812">Transmembrane</keyword>
<dbReference type="Pfam" id="PF03798">
    <property type="entry name" value="TRAM_LAG1_CLN8"/>
    <property type="match status" value="1"/>
</dbReference>
<evidence type="ECO:0000256" key="2">
    <source>
        <dbReference type="ARBA" id="ARBA00004760"/>
    </source>
</evidence>
<evidence type="ECO:0000256" key="8">
    <source>
        <dbReference type="SAM" id="MobiDB-lite"/>
    </source>
</evidence>
<feature type="transmembrane region" description="Helical" evidence="9">
    <location>
        <begin position="140"/>
        <end position="166"/>
    </location>
</feature>
<evidence type="ECO:0000256" key="4">
    <source>
        <dbReference type="ARBA" id="ARBA00022692"/>
    </source>
</evidence>
<evidence type="ECO:0000259" key="10">
    <source>
        <dbReference type="PROSITE" id="PS50922"/>
    </source>
</evidence>
<comment type="subcellular location">
    <subcellularLocation>
        <location evidence="1">Membrane</location>
        <topology evidence="1">Multi-pass membrane protein</topology>
    </subcellularLocation>
</comment>
<evidence type="ECO:0000256" key="6">
    <source>
        <dbReference type="ARBA" id="ARBA00023136"/>
    </source>
</evidence>
<dbReference type="PANTHER" id="PTHR12560">
    <property type="entry name" value="LONGEVITY ASSURANCE FACTOR 1 LAG1"/>
    <property type="match status" value="1"/>
</dbReference>
<dbReference type="Proteomes" id="UP000887540">
    <property type="component" value="Unplaced"/>
</dbReference>
<name>A0A914DLZ3_9BILA</name>